<dbReference type="GO" id="GO:0008934">
    <property type="term" value="F:inositol monophosphate 1-phosphatase activity"/>
    <property type="evidence" value="ECO:0007669"/>
    <property type="project" value="TreeGrafter"/>
</dbReference>
<dbReference type="PROSITE" id="PS00629">
    <property type="entry name" value="IMP_1"/>
    <property type="match status" value="1"/>
</dbReference>
<keyword evidence="3 8" id="KW-0479">Metal-binding</keyword>
<feature type="binding site" evidence="8">
    <location>
        <position position="89"/>
    </location>
    <ligand>
        <name>Mg(2+)</name>
        <dbReference type="ChEBI" id="CHEBI:18420"/>
        <label>1</label>
        <note>catalytic</note>
    </ligand>
</feature>
<keyword evidence="4" id="KW-0378">Hydrolase</keyword>
<dbReference type="Gene3D" id="3.30.540.10">
    <property type="entry name" value="Fructose-1,6-Bisphosphatase, subunit A, domain 1"/>
    <property type="match status" value="1"/>
</dbReference>
<dbReference type="InterPro" id="IPR020583">
    <property type="entry name" value="Inositol_monoP_metal-BS"/>
</dbReference>
<dbReference type="Proteomes" id="UP000282322">
    <property type="component" value="Unassembled WGS sequence"/>
</dbReference>
<name>A0A3P3R6X5_9EURY</name>
<feature type="binding site" evidence="8">
    <location>
        <position position="214"/>
    </location>
    <ligand>
        <name>Mg(2+)</name>
        <dbReference type="ChEBI" id="CHEBI:18420"/>
        <label>1</label>
        <note>catalytic</note>
    </ligand>
</feature>
<dbReference type="GO" id="GO:0006020">
    <property type="term" value="P:inositol metabolic process"/>
    <property type="evidence" value="ECO:0007669"/>
    <property type="project" value="TreeGrafter"/>
</dbReference>
<dbReference type="CDD" id="cd01637">
    <property type="entry name" value="IMPase_like"/>
    <property type="match status" value="1"/>
</dbReference>
<dbReference type="Gene3D" id="3.40.190.80">
    <property type="match status" value="1"/>
</dbReference>
<keyword evidence="5 8" id="KW-0460">Magnesium</keyword>
<evidence type="ECO:0000256" key="5">
    <source>
        <dbReference type="ARBA" id="ARBA00022842"/>
    </source>
</evidence>
<keyword evidence="6" id="KW-0119">Carbohydrate metabolism</keyword>
<keyword evidence="10" id="KW-1185">Reference proteome</keyword>
<dbReference type="PANTHER" id="PTHR20854">
    <property type="entry name" value="INOSITOL MONOPHOSPHATASE"/>
    <property type="match status" value="1"/>
</dbReference>
<gene>
    <name evidence="9" type="ORF">EIK79_13885</name>
</gene>
<evidence type="ECO:0000256" key="8">
    <source>
        <dbReference type="PIRSR" id="PIRSR600760-2"/>
    </source>
</evidence>
<comment type="catalytic activity">
    <reaction evidence="1">
        <text>beta-D-fructose 1,6-bisphosphate + H2O = beta-D-fructose 6-phosphate + phosphate</text>
        <dbReference type="Rhea" id="RHEA:11064"/>
        <dbReference type="ChEBI" id="CHEBI:15377"/>
        <dbReference type="ChEBI" id="CHEBI:32966"/>
        <dbReference type="ChEBI" id="CHEBI:43474"/>
        <dbReference type="ChEBI" id="CHEBI:57634"/>
        <dbReference type="EC" id="3.1.3.11"/>
    </reaction>
</comment>
<comment type="similarity">
    <text evidence="7">Belongs to the inositol monophosphatase superfamily. FBPase class 4 family.</text>
</comment>
<dbReference type="Pfam" id="PF00459">
    <property type="entry name" value="Inositol_P"/>
    <property type="match status" value="1"/>
</dbReference>
<dbReference type="PANTHER" id="PTHR20854:SF4">
    <property type="entry name" value="INOSITOL-1-MONOPHOSPHATASE-RELATED"/>
    <property type="match status" value="1"/>
</dbReference>
<dbReference type="SUPFAM" id="SSF56655">
    <property type="entry name" value="Carbohydrate phosphatase"/>
    <property type="match status" value="1"/>
</dbReference>
<evidence type="ECO:0000256" key="6">
    <source>
        <dbReference type="ARBA" id="ARBA00023277"/>
    </source>
</evidence>
<proteinExistence type="inferred from homology"/>
<accession>A0A3P3R6X5</accession>
<feature type="binding site" evidence="8">
    <location>
        <position position="90"/>
    </location>
    <ligand>
        <name>Mg(2+)</name>
        <dbReference type="ChEBI" id="CHEBI:18420"/>
        <label>2</label>
    </ligand>
</feature>
<comment type="cofactor">
    <cofactor evidence="8">
        <name>Mg(2+)</name>
        <dbReference type="ChEBI" id="CHEBI:18420"/>
    </cofactor>
</comment>
<dbReference type="EMBL" id="RRCH01000029">
    <property type="protein sequence ID" value="RRJ29221.1"/>
    <property type="molecule type" value="Genomic_DNA"/>
</dbReference>
<dbReference type="EC" id="3.1.3.11" evidence="2"/>
<dbReference type="InterPro" id="IPR000760">
    <property type="entry name" value="Inositol_monophosphatase-like"/>
</dbReference>
<dbReference type="GO" id="GO:0042132">
    <property type="term" value="F:fructose 1,6-bisphosphate 1-phosphatase activity"/>
    <property type="evidence" value="ECO:0007669"/>
    <property type="project" value="UniProtKB-EC"/>
</dbReference>
<evidence type="ECO:0000313" key="10">
    <source>
        <dbReference type="Proteomes" id="UP000282322"/>
    </source>
</evidence>
<sequence length="263" mass="27773">MVDAERRVTVARRAANAGANVAMESFRTDIAVETKAHETDPVTRADRDTQDRVASVLEDAYPDEMVVGEETGTRDTVPDRGVAWVVDPIDGTSNYIRGVRTWATSVACVVDGECVAAANVFPALADTYVAGPDGLTRNDTPVTVSTETDPNAGVVSPTLWGGASPREEFIAAVEKAVETFGDLRRSGCTQGALSRVASGGLDVAISTVDHHPWDTIAGAFMVERAGGTVTDIDGNQWRYDAPGLVATNGKLHEAALDVVQSVE</sequence>
<protein>
    <recommendedName>
        <fullName evidence="2">fructose-bisphosphatase</fullName>
        <ecNumber evidence="2">3.1.3.11</ecNumber>
    </recommendedName>
</protein>
<dbReference type="GO" id="GO:0007165">
    <property type="term" value="P:signal transduction"/>
    <property type="evidence" value="ECO:0007669"/>
    <property type="project" value="TreeGrafter"/>
</dbReference>
<evidence type="ECO:0000313" key="9">
    <source>
        <dbReference type="EMBL" id="RRJ29221.1"/>
    </source>
</evidence>
<dbReference type="PRINTS" id="PR00377">
    <property type="entry name" value="IMPHPHTASES"/>
</dbReference>
<evidence type="ECO:0000256" key="3">
    <source>
        <dbReference type="ARBA" id="ARBA00022723"/>
    </source>
</evidence>
<evidence type="ECO:0000256" key="2">
    <source>
        <dbReference type="ARBA" id="ARBA00013093"/>
    </source>
</evidence>
<reference evidence="9 10" key="1">
    <citation type="submission" date="2018-11" db="EMBL/GenBank/DDBJ databases">
        <title>Taxonoimc description of Halomarina strain SPP-AMP-1.</title>
        <authorList>
            <person name="Pal Y."/>
            <person name="Srinivasana K."/>
            <person name="Verma A."/>
            <person name="Kumar P."/>
        </authorList>
    </citation>
    <scope>NUCLEOTIDE SEQUENCE [LARGE SCALE GENOMIC DNA]</scope>
    <source>
        <strain evidence="9 10">SPP-AMP-1</strain>
    </source>
</reference>
<evidence type="ECO:0000256" key="7">
    <source>
        <dbReference type="ARBA" id="ARBA00038103"/>
    </source>
</evidence>
<evidence type="ECO:0000256" key="1">
    <source>
        <dbReference type="ARBA" id="ARBA00001273"/>
    </source>
</evidence>
<feature type="binding site" evidence="8">
    <location>
        <position position="69"/>
    </location>
    <ligand>
        <name>Mg(2+)</name>
        <dbReference type="ChEBI" id="CHEBI:18420"/>
        <label>1</label>
        <note>catalytic</note>
    </ligand>
</feature>
<dbReference type="RefSeq" id="WP_124955709.1">
    <property type="nucleotide sequence ID" value="NZ_RRCH01000029.1"/>
</dbReference>
<dbReference type="GO" id="GO:0046872">
    <property type="term" value="F:metal ion binding"/>
    <property type="evidence" value="ECO:0007669"/>
    <property type="project" value="UniProtKB-KW"/>
</dbReference>
<dbReference type="OrthoDB" id="58111at2157"/>
<comment type="caution">
    <text evidence="9">The sequence shown here is derived from an EMBL/GenBank/DDBJ whole genome shotgun (WGS) entry which is preliminary data.</text>
</comment>
<evidence type="ECO:0000256" key="4">
    <source>
        <dbReference type="ARBA" id="ARBA00022801"/>
    </source>
</evidence>
<organism evidence="9 10">
    <name type="scientific">Halocatena pleomorpha</name>
    <dbReference type="NCBI Taxonomy" id="1785090"/>
    <lineage>
        <taxon>Archaea</taxon>
        <taxon>Methanobacteriati</taxon>
        <taxon>Methanobacteriota</taxon>
        <taxon>Stenosarchaea group</taxon>
        <taxon>Halobacteria</taxon>
        <taxon>Halobacteriales</taxon>
        <taxon>Natronomonadaceae</taxon>
        <taxon>Halocatena</taxon>
    </lineage>
</organism>
<feature type="binding site" evidence="8">
    <location>
        <position position="87"/>
    </location>
    <ligand>
        <name>Mg(2+)</name>
        <dbReference type="ChEBI" id="CHEBI:18420"/>
        <label>1</label>
        <note>catalytic</note>
    </ligand>
</feature>
<dbReference type="AlphaFoldDB" id="A0A3P3R6X5"/>